<keyword evidence="2" id="KW-0732">Signal</keyword>
<keyword evidence="1" id="KW-1133">Transmembrane helix</keyword>
<dbReference type="AlphaFoldDB" id="A0A6C2UH84"/>
<accession>A0A6C2UH84</accession>
<protein>
    <recommendedName>
        <fullName evidence="5">PEP-CTERM protein-sorting domain-containing protein</fullName>
    </recommendedName>
</protein>
<organism evidence="3 4">
    <name type="scientific">Pontiella sulfatireligans</name>
    <dbReference type="NCBI Taxonomy" id="2750658"/>
    <lineage>
        <taxon>Bacteria</taxon>
        <taxon>Pseudomonadati</taxon>
        <taxon>Kiritimatiellota</taxon>
        <taxon>Kiritimatiellia</taxon>
        <taxon>Kiritimatiellales</taxon>
        <taxon>Pontiellaceae</taxon>
        <taxon>Pontiella</taxon>
    </lineage>
</organism>
<feature type="transmembrane region" description="Helical" evidence="1">
    <location>
        <begin position="223"/>
        <end position="244"/>
    </location>
</feature>
<dbReference type="EMBL" id="CAAHFH010000001">
    <property type="protein sequence ID" value="VGO18714.1"/>
    <property type="molecule type" value="Genomic_DNA"/>
</dbReference>
<keyword evidence="1" id="KW-0472">Membrane</keyword>
<keyword evidence="4" id="KW-1185">Reference proteome</keyword>
<evidence type="ECO:0000313" key="4">
    <source>
        <dbReference type="Proteomes" id="UP000346198"/>
    </source>
</evidence>
<evidence type="ECO:0008006" key="5">
    <source>
        <dbReference type="Google" id="ProtNLM"/>
    </source>
</evidence>
<evidence type="ECO:0000256" key="2">
    <source>
        <dbReference type="SAM" id="SignalP"/>
    </source>
</evidence>
<proteinExistence type="predicted"/>
<name>A0A6C2UH84_9BACT</name>
<reference evidence="3 4" key="1">
    <citation type="submission" date="2019-04" db="EMBL/GenBank/DDBJ databases">
        <authorList>
            <person name="Van Vliet M D."/>
        </authorList>
    </citation>
    <scope>NUCLEOTIDE SEQUENCE [LARGE SCALE GENOMIC DNA]</scope>
    <source>
        <strain evidence="3 4">F21</strain>
    </source>
</reference>
<evidence type="ECO:0000256" key="1">
    <source>
        <dbReference type="SAM" id="Phobius"/>
    </source>
</evidence>
<feature type="chain" id="PRO_5025607028" description="PEP-CTERM protein-sorting domain-containing protein" evidence="2">
    <location>
        <begin position="21"/>
        <end position="250"/>
    </location>
</feature>
<gene>
    <name evidence="3" type="ORF">SCARR_00767</name>
</gene>
<keyword evidence="1" id="KW-0812">Transmembrane</keyword>
<dbReference type="Proteomes" id="UP000346198">
    <property type="component" value="Unassembled WGS sequence"/>
</dbReference>
<evidence type="ECO:0000313" key="3">
    <source>
        <dbReference type="EMBL" id="VGO18714.1"/>
    </source>
</evidence>
<feature type="signal peptide" evidence="2">
    <location>
        <begin position="1"/>
        <end position="20"/>
    </location>
</feature>
<dbReference type="RefSeq" id="WP_136060172.1">
    <property type="nucleotide sequence ID" value="NZ_CAAHFH010000001.1"/>
</dbReference>
<sequence>MKKIIGIITVALMGTTLAQAALFTEDFNETVGTAFTALPAEVAGTSWSAGSALLDGRVSANPTTGSNVGELNGTGNEKTEANFASTAVSTALQVNFDLFINLNTVLPRDLGAQLEFTPNATTDMEIEFNQGGNITLVGGNLAFASGSGTTHLGDDVWQDITVSYNNVTANSYEMDLTMTDGTTTSYATIIASGLVASDMSINRYRFGMHGGNDETIFIDDLSVVIPEPATLGLVAVFGGAVMFIRRRFMI</sequence>